<dbReference type="InterPro" id="IPR014441">
    <property type="entry name" value="UCP006425_b-propeller"/>
</dbReference>
<sequence>MTKKFWLSSLMAVFLLPLLWVAFSVYPRDSSAEEPATFSSSQELSEYLELSRRLAGYFNGWTGNDRAMNPSGGRIEIDYFKAESSPLEPQKEVADYSETNTQVQGVDEGDMVKTDGNYLYVLGSNKLSILKGYPVEEAGKISEILLDGRPLEIFLNGDKLVVFGQTKQYREAFIHRYNIADRQNPVLEQNISCPGYYITSRRIGQDVYAVVQAPVRQYDYESKDSINFPEIRVNNQTQVVPPGEIHHFNHWDHSYRYTFLLSLNLQDPSGKVARKVFLTGTSQNIYASPENLYLTGPKTPDYTQRIHQFLQEITSLLPVELAQKVNELRNSNLSEVEKYEQVMNALEDYFNTHPNNQKIEEQLAQYMDKWQRQVSQDRDGTVIYKLALGQGQVVFKTKGEVKGQPLNQFSMDEYNGYFRIATTSQDLRFSGQRETRNNLYVLNADLQLTGKITGLAPTEKIYSARFMGSKAYLVTFRQIDPLFVIDLKDPQHPQVMGELKIPGYSDYLHPYDENHLIGIGREAFAGTEPLPPQERIVLPQVGGVKVALFDVTTPSAPKEISKYVVSRGDADSPALRDHRAVLFSKEKNLLAIPIHYRPLRIINPLEKKAVNRDWQGVFVFNLTPQKGIQLKGTVEHSSPGQLYSPVQRSLYIGEYLYTLSEQRVKINRLDNLQEIKDIPL</sequence>
<accession>F6DSN4</accession>
<dbReference type="STRING" id="696281.Desru_0568"/>
<protein>
    <submittedName>
        <fullName evidence="1">Beta propeller domain protein</fullName>
    </submittedName>
</protein>
<dbReference type="PIRSF" id="PIRSF006425">
    <property type="entry name" value="UCP006425_WD40"/>
    <property type="match status" value="1"/>
</dbReference>
<dbReference type="KEGG" id="dru:Desru_0568"/>
<dbReference type="AlphaFoldDB" id="F6DSN4"/>
<reference evidence="2" key="1">
    <citation type="submission" date="2011-05" db="EMBL/GenBank/DDBJ databases">
        <title>Complete sequence of Desulfotomaculum ruminis DSM 2154.</title>
        <authorList>
            <person name="Lucas S."/>
            <person name="Copeland A."/>
            <person name="Lapidus A."/>
            <person name="Cheng J.-F."/>
            <person name="Goodwin L."/>
            <person name="Pitluck S."/>
            <person name="Lu M."/>
            <person name="Detter J.C."/>
            <person name="Han C."/>
            <person name="Tapia R."/>
            <person name="Land M."/>
            <person name="Hauser L."/>
            <person name="Kyrpides N."/>
            <person name="Ivanova N."/>
            <person name="Mikhailova N."/>
            <person name="Pagani I."/>
            <person name="Stams A.J.M."/>
            <person name="Plugge C.M."/>
            <person name="Muyzer G."/>
            <person name="Kuever J."/>
            <person name="Parshina S.N."/>
            <person name="Ivanova A.E."/>
            <person name="Nazina T.N."/>
            <person name="Brambilla E."/>
            <person name="Spring S."/>
            <person name="Klenk H.-P."/>
            <person name="Woyke T."/>
        </authorList>
    </citation>
    <scope>NUCLEOTIDE SEQUENCE [LARGE SCALE GENOMIC DNA]</scope>
    <source>
        <strain evidence="2">ATCC 23193 / DSM 2154 / NCIB 8452 / DL</strain>
    </source>
</reference>
<dbReference type="EMBL" id="CP002780">
    <property type="protein sequence ID" value="AEG58853.1"/>
    <property type="molecule type" value="Genomic_DNA"/>
</dbReference>
<dbReference type="Pfam" id="PF09826">
    <property type="entry name" value="Beta_propel"/>
    <property type="match status" value="1"/>
</dbReference>
<gene>
    <name evidence="1" type="ordered locus">Desru_0568</name>
</gene>
<dbReference type="eggNOG" id="COG4880">
    <property type="taxonomic scope" value="Bacteria"/>
</dbReference>
<dbReference type="InterPro" id="IPR019198">
    <property type="entry name" value="Beta_propeller_containing"/>
</dbReference>
<dbReference type="HOGENOM" id="CLU_015706_0_0_9"/>
<evidence type="ECO:0000313" key="1">
    <source>
        <dbReference type="EMBL" id="AEG58853.1"/>
    </source>
</evidence>
<dbReference type="RefSeq" id="WP_013840628.1">
    <property type="nucleotide sequence ID" value="NC_015589.1"/>
</dbReference>
<keyword evidence="2" id="KW-1185">Reference proteome</keyword>
<dbReference type="Proteomes" id="UP000009234">
    <property type="component" value="Chromosome"/>
</dbReference>
<organism evidence="1 2">
    <name type="scientific">Desulforamulus ruminis (strain ATCC 23193 / DSM 2154 / NCIMB 8452 / DL)</name>
    <name type="common">Desulfotomaculum ruminis</name>
    <dbReference type="NCBI Taxonomy" id="696281"/>
    <lineage>
        <taxon>Bacteria</taxon>
        <taxon>Bacillati</taxon>
        <taxon>Bacillota</taxon>
        <taxon>Clostridia</taxon>
        <taxon>Eubacteriales</taxon>
        <taxon>Peptococcaceae</taxon>
        <taxon>Desulforamulus</taxon>
    </lineage>
</organism>
<proteinExistence type="predicted"/>
<name>F6DSN4_DESRL</name>
<evidence type="ECO:0000313" key="2">
    <source>
        <dbReference type="Proteomes" id="UP000009234"/>
    </source>
</evidence>
<reference evidence="1 2" key="2">
    <citation type="journal article" date="2012" name="Stand. Genomic Sci.">
        <title>Complete genome sequence of the sulfate-reducing firmicute Desulfotomaculum ruminis type strain (DL(T)).</title>
        <authorList>
            <person name="Spring S."/>
            <person name="Visser M."/>
            <person name="Lu M."/>
            <person name="Copeland A."/>
            <person name="Lapidus A."/>
            <person name="Lucas S."/>
            <person name="Cheng J.F."/>
            <person name="Han C."/>
            <person name="Tapia R."/>
            <person name="Goodwin L.A."/>
            <person name="Pitluck S."/>
            <person name="Ivanova N."/>
            <person name="Land M."/>
            <person name="Hauser L."/>
            <person name="Larimer F."/>
            <person name="Rohde M."/>
            <person name="Goker M."/>
            <person name="Detter J.C."/>
            <person name="Kyrpides N.C."/>
            <person name="Woyke T."/>
            <person name="Schaap P.J."/>
            <person name="Plugge C.M."/>
            <person name="Muyzer G."/>
            <person name="Kuever J."/>
            <person name="Pereira I.A."/>
            <person name="Parshina S.N."/>
            <person name="Bernier-Latmani R."/>
            <person name="Stams A.J."/>
            <person name="Klenk H.P."/>
        </authorList>
    </citation>
    <scope>NUCLEOTIDE SEQUENCE [LARGE SCALE GENOMIC DNA]</scope>
    <source>
        <strain evidence="2">ATCC 23193 / DSM 2154 / NCIB 8452 / DL</strain>
    </source>
</reference>